<evidence type="ECO:0000313" key="2">
    <source>
        <dbReference type="EMBL" id="KAL2651581.1"/>
    </source>
</evidence>
<evidence type="ECO:0000313" key="3">
    <source>
        <dbReference type="Proteomes" id="UP001605036"/>
    </source>
</evidence>
<dbReference type="EMBL" id="JBHFFA010000001">
    <property type="protein sequence ID" value="KAL2651581.1"/>
    <property type="molecule type" value="Genomic_DNA"/>
</dbReference>
<evidence type="ECO:0000259" key="1">
    <source>
        <dbReference type="Pfam" id="PF22936"/>
    </source>
</evidence>
<feature type="domain" description="Retrovirus-related Pol polyprotein from transposon TNT 1-94-like beta-barrel" evidence="1">
    <location>
        <begin position="151"/>
        <end position="226"/>
    </location>
</feature>
<organism evidence="2 3">
    <name type="scientific">Riccia fluitans</name>
    <dbReference type="NCBI Taxonomy" id="41844"/>
    <lineage>
        <taxon>Eukaryota</taxon>
        <taxon>Viridiplantae</taxon>
        <taxon>Streptophyta</taxon>
        <taxon>Embryophyta</taxon>
        <taxon>Marchantiophyta</taxon>
        <taxon>Marchantiopsida</taxon>
        <taxon>Marchantiidae</taxon>
        <taxon>Marchantiales</taxon>
        <taxon>Ricciaceae</taxon>
        <taxon>Riccia</taxon>
    </lineage>
</organism>
<proteinExistence type="predicted"/>
<protein>
    <recommendedName>
        <fullName evidence="1">Retrovirus-related Pol polyprotein from transposon TNT 1-94-like beta-barrel domain-containing protein</fullName>
    </recommendedName>
</protein>
<accession>A0ABD1ZL05</accession>
<comment type="caution">
    <text evidence="2">The sequence shown here is derived from an EMBL/GenBank/DDBJ whole genome shotgun (WGS) entry which is preliminary data.</text>
</comment>
<name>A0ABD1ZL05_9MARC</name>
<reference evidence="2 3" key="1">
    <citation type="submission" date="2024-09" db="EMBL/GenBank/DDBJ databases">
        <title>Chromosome-scale assembly of Riccia fluitans.</title>
        <authorList>
            <person name="Paukszto L."/>
            <person name="Sawicki J."/>
            <person name="Karawczyk K."/>
            <person name="Piernik-Szablinska J."/>
            <person name="Szczecinska M."/>
            <person name="Mazdziarz M."/>
        </authorList>
    </citation>
    <scope>NUCLEOTIDE SEQUENCE [LARGE SCALE GENOMIC DNA]</scope>
    <source>
        <strain evidence="2">Rf_01</strain>
        <tissue evidence="2">Aerial parts of the thallus</tissue>
    </source>
</reference>
<sequence>MMTLGSSILHLFVFEGKDFKAWKKLMSVWLCGEGYYGKVFGIITKSDHKFFADDDVFQQVLNKWMEKDDIGVACIWLCLSRTIFMQADTERDPPLASRERFYKDLAKKKEKKVEEVNLVKEVSLVAEVGPIQIMEEHPSSCNLAEEKRTFTVDSGCTSIMVRSVDFLRDVKKAVGKVKLGGAASEIPVAGMENFPLLLIFGNAQHIPGALLVPNLCKDLLSVSKLKMHT</sequence>
<gene>
    <name evidence="2" type="ORF">R1flu_019709</name>
</gene>
<dbReference type="Pfam" id="PF22936">
    <property type="entry name" value="Pol_BBD"/>
    <property type="match status" value="1"/>
</dbReference>
<dbReference type="Proteomes" id="UP001605036">
    <property type="component" value="Unassembled WGS sequence"/>
</dbReference>
<dbReference type="AlphaFoldDB" id="A0ABD1ZL05"/>
<keyword evidence="3" id="KW-1185">Reference proteome</keyword>
<dbReference type="InterPro" id="IPR054722">
    <property type="entry name" value="PolX-like_BBD"/>
</dbReference>